<dbReference type="EMBL" id="KE145369">
    <property type="protein sequence ID" value="EPE28030.1"/>
    <property type="molecule type" value="Genomic_DNA"/>
</dbReference>
<feature type="compositionally biased region" description="Low complexity" evidence="1">
    <location>
        <begin position="228"/>
        <end position="240"/>
    </location>
</feature>
<dbReference type="InterPro" id="IPR056031">
    <property type="entry name" value="DUF7612"/>
</dbReference>
<dbReference type="OMA" id="AVWWFLR"/>
<evidence type="ECO:0000313" key="6">
    <source>
        <dbReference type="EMBL" id="EPE28030.1"/>
    </source>
</evidence>
<protein>
    <submittedName>
        <fullName evidence="6">Uncharacterized protein</fullName>
    </submittedName>
</protein>
<feature type="compositionally biased region" description="Polar residues" evidence="1">
    <location>
        <begin position="178"/>
        <end position="191"/>
    </location>
</feature>
<feature type="compositionally biased region" description="Polar residues" evidence="1">
    <location>
        <begin position="211"/>
        <end position="227"/>
    </location>
</feature>
<feature type="domain" description="DUF7611" evidence="2">
    <location>
        <begin position="516"/>
        <end position="667"/>
    </location>
</feature>
<sequence>MEEVSQNGRENEKVEKKSKSRFMKKLFKDKDKDGRTPADEEGNLNDFLHGPADKLHMMPPASPGFPPTSPGYPPQRSPSIPPNPPPLTRIDTSSARRWPTAAAVTGAKQIGRTPSPKRNRKGLIVRFTNETPEFIGEGGDEAVDPVIEIGHRRRAPTNGRQASPLPPVQSQQPLDFGFTSNGSLNKGSSQVPPKAESNDDFRPGPLRRTATGFQSVQSSNHSTDSLVNSYRNSPGSSSSNLPATGNDHYEPTSFAARVRAEMRGGEGKALVQAATSSPMAAHSLDVPGESDSDMSPQLKELRINTIRNSYISSSQTNIAPALQSQSNIPPSLQPAGGTSISSERSTPITQSPPSLSRASTLQGVAMAVADEALQEFSARVSHLFKLFRLSTESVKPLTVCSAEELARLSLWWFIKGRMNLEATVRERPTSPESQQRMRSVRQQAHTDLAKSLWIVKTVMEQHPDFADPFATNDGDRNQDNVAEARQGIISNLKKLTMSMKRNGFLPPDGRDAPLLQVLDNSMWTQEEGNKSLVASQRHTLALSIPEAFPLGDSSKTFSFSRMFADGILEEAAAQQYYRCPVLVSLVRNQQEKELMIIVASQDGGIKLCISADKSRGPTWQDVTWQQRGNALRVELPRGFTLRLNFSEPDFRSLWVGYDYQSKIHASLEQRPDEVLVYEIVLRSFQYIDTDPQSRFPKEPLPSCFFRLFERTHNEKGTAGMMTMHRGFRVAMTTHPRTKTIRGIDEIMLPNLPIQFGFLRGDNGQPAMLLKIVTSRSNYKMIMTFDDPGQRARLHQLLTGTSLGQSEEVVAEAPMKAFSLIGASSDPKDLNCLKTLDWKGFRVINEEEGDFESNKTVLSEHLRVVMDFKTGSLTDRINVGTGELKIRLDVKSSKQLKIFREPQEDISLSVIESQVSHELPHELADVLNVASKSHTIRTYLFPGLSDLHLFQAAITGFVVQYDGMATSFNIARRRMVVPIYKKWDAMSTRLQVVRRQKVTQLLAFFEGFSHGDCMSFQLKSTDIFETSGKTGKYTLRIVDCKFAMPKAPQTGGETGASDHEFVCLDVPEYPGEHDDITIVFETESERDKFVQALPAPVKGASRMGSVRK</sequence>
<dbReference type="HOGENOM" id="CLU_003334_1_0_1"/>
<feature type="domain" description="DUF7613" evidence="4">
    <location>
        <begin position="804"/>
        <end position="954"/>
    </location>
</feature>
<evidence type="ECO:0000259" key="4">
    <source>
        <dbReference type="Pfam" id="PF24588"/>
    </source>
</evidence>
<dbReference type="eggNOG" id="ENOG502SJP4">
    <property type="taxonomic scope" value="Eukaryota"/>
</dbReference>
<evidence type="ECO:0000259" key="5">
    <source>
        <dbReference type="Pfam" id="PF24589"/>
    </source>
</evidence>
<feature type="compositionally biased region" description="Pro residues" evidence="1">
    <location>
        <begin position="60"/>
        <end position="87"/>
    </location>
</feature>
<dbReference type="Proteomes" id="UP000016922">
    <property type="component" value="Unassembled WGS sequence"/>
</dbReference>
<evidence type="ECO:0000256" key="1">
    <source>
        <dbReference type="SAM" id="MobiDB-lite"/>
    </source>
</evidence>
<feature type="region of interest" description="Disordered" evidence="1">
    <location>
        <begin position="324"/>
        <end position="357"/>
    </location>
</feature>
<evidence type="ECO:0000313" key="7">
    <source>
        <dbReference type="Proteomes" id="UP000016922"/>
    </source>
</evidence>
<organism evidence="6 7">
    <name type="scientific">Glarea lozoyensis (strain ATCC 20868 / MF5171)</name>
    <dbReference type="NCBI Taxonomy" id="1116229"/>
    <lineage>
        <taxon>Eukaryota</taxon>
        <taxon>Fungi</taxon>
        <taxon>Dikarya</taxon>
        <taxon>Ascomycota</taxon>
        <taxon>Pezizomycotina</taxon>
        <taxon>Leotiomycetes</taxon>
        <taxon>Helotiales</taxon>
        <taxon>Helotiaceae</taxon>
        <taxon>Glarea</taxon>
    </lineage>
</organism>
<feature type="compositionally biased region" description="Basic and acidic residues" evidence="1">
    <location>
        <begin position="26"/>
        <end position="38"/>
    </location>
</feature>
<proteinExistence type="predicted"/>
<dbReference type="InterPro" id="IPR056030">
    <property type="entry name" value="DUF7611"/>
</dbReference>
<dbReference type="AlphaFoldDB" id="S3CQR7"/>
<name>S3CQR7_GLAL2</name>
<dbReference type="RefSeq" id="XP_008085389.1">
    <property type="nucleotide sequence ID" value="XM_008087198.1"/>
</dbReference>
<dbReference type="OrthoDB" id="4356615at2759"/>
<dbReference type="KEGG" id="glz:GLAREA_04821"/>
<dbReference type="GeneID" id="19463876"/>
<evidence type="ECO:0000259" key="3">
    <source>
        <dbReference type="Pfam" id="PF24587"/>
    </source>
</evidence>
<dbReference type="InterPro" id="IPR056032">
    <property type="entry name" value="DUF7613"/>
</dbReference>
<evidence type="ECO:0000259" key="2">
    <source>
        <dbReference type="Pfam" id="PF24586"/>
    </source>
</evidence>
<dbReference type="Pfam" id="PF24586">
    <property type="entry name" value="DUF7611"/>
    <property type="match status" value="1"/>
</dbReference>
<gene>
    <name evidence="6" type="ORF">GLAREA_04821</name>
</gene>
<feature type="domain" description="DUF7614" evidence="5">
    <location>
        <begin position="960"/>
        <end position="1093"/>
    </location>
</feature>
<keyword evidence="7" id="KW-1185">Reference proteome</keyword>
<dbReference type="InterPro" id="IPR056033">
    <property type="entry name" value="DUF7614"/>
</dbReference>
<feature type="region of interest" description="Disordered" evidence="1">
    <location>
        <begin position="1"/>
        <end position="249"/>
    </location>
</feature>
<reference evidence="6 7" key="1">
    <citation type="journal article" date="2013" name="BMC Genomics">
        <title>Genomics-driven discovery of the pneumocandin biosynthetic gene cluster in the fungus Glarea lozoyensis.</title>
        <authorList>
            <person name="Chen L."/>
            <person name="Yue Q."/>
            <person name="Zhang X."/>
            <person name="Xiang M."/>
            <person name="Wang C."/>
            <person name="Li S."/>
            <person name="Che Y."/>
            <person name="Ortiz-Lopez F.J."/>
            <person name="Bills G.F."/>
            <person name="Liu X."/>
            <person name="An Z."/>
        </authorList>
    </citation>
    <scope>NUCLEOTIDE SEQUENCE [LARGE SCALE GENOMIC DNA]</scope>
    <source>
        <strain evidence="7">ATCC 20868 / MF5171</strain>
    </source>
</reference>
<feature type="region of interest" description="Disordered" evidence="1">
    <location>
        <begin position="274"/>
        <end position="295"/>
    </location>
</feature>
<accession>S3CQR7</accession>
<dbReference type="Pfam" id="PF24588">
    <property type="entry name" value="DUF7613"/>
    <property type="match status" value="1"/>
</dbReference>
<dbReference type="Pfam" id="PF24589">
    <property type="entry name" value="DUF7614"/>
    <property type="match status" value="1"/>
</dbReference>
<feature type="domain" description="DUF7612" evidence="3">
    <location>
        <begin position="670"/>
        <end position="800"/>
    </location>
</feature>
<dbReference type="Pfam" id="PF24587">
    <property type="entry name" value="DUF7612"/>
    <property type="match status" value="1"/>
</dbReference>